<feature type="domain" description="Peptidase S8/S53" evidence="13">
    <location>
        <begin position="104"/>
        <end position="395"/>
    </location>
</feature>
<proteinExistence type="inferred from homology"/>
<dbReference type="InterPro" id="IPR023827">
    <property type="entry name" value="Peptidase_S8_Asp-AS"/>
</dbReference>
<dbReference type="InterPro" id="IPR023834">
    <property type="entry name" value="T7SS_pept_S8A_mycosin"/>
</dbReference>
<feature type="active site" description="Charge relay system" evidence="10">
    <location>
        <position position="351"/>
    </location>
</feature>
<feature type="transmembrane region" description="Helical" evidence="11">
    <location>
        <begin position="440"/>
        <end position="462"/>
    </location>
</feature>
<evidence type="ECO:0000313" key="14">
    <source>
        <dbReference type="EMBL" id="RIT36829.1"/>
    </source>
</evidence>
<evidence type="ECO:0000256" key="2">
    <source>
        <dbReference type="ARBA" id="ARBA00011073"/>
    </source>
</evidence>
<dbReference type="Pfam" id="PF00082">
    <property type="entry name" value="Peptidase_S8"/>
    <property type="match status" value="1"/>
</dbReference>
<dbReference type="InterPro" id="IPR050131">
    <property type="entry name" value="Peptidase_S8_subtilisin-like"/>
</dbReference>
<protein>
    <submittedName>
        <fullName evidence="14">Type VII secretion-associated serine protease mycosin</fullName>
    </submittedName>
</protein>
<evidence type="ECO:0000256" key="12">
    <source>
        <dbReference type="SAM" id="SignalP"/>
    </source>
</evidence>
<dbReference type="PANTHER" id="PTHR43806">
    <property type="entry name" value="PEPTIDASE S8"/>
    <property type="match status" value="1"/>
</dbReference>
<dbReference type="InterPro" id="IPR036852">
    <property type="entry name" value="Peptidase_S8/S53_dom_sf"/>
</dbReference>
<evidence type="ECO:0000256" key="3">
    <source>
        <dbReference type="ARBA" id="ARBA00022475"/>
    </source>
</evidence>
<dbReference type="EMBL" id="QXBN01000012">
    <property type="protein sequence ID" value="RIT36829.1"/>
    <property type="molecule type" value="Genomic_DNA"/>
</dbReference>
<dbReference type="Gene3D" id="3.40.50.200">
    <property type="entry name" value="Peptidase S8/S53 domain"/>
    <property type="match status" value="1"/>
</dbReference>
<evidence type="ECO:0000256" key="8">
    <source>
        <dbReference type="ARBA" id="ARBA00022989"/>
    </source>
</evidence>
<reference evidence="14 15" key="1">
    <citation type="submission" date="2018-08" db="EMBL/GenBank/DDBJ databases">
        <title>Linezolid Resistance in Mycobacterium abscessus: MIC Distribution and Comprehensive Investigation of Resistance Mechanisms.</title>
        <authorList>
            <person name="Ye M."/>
            <person name="Xu L."/>
            <person name="Zou Y."/>
            <person name="Li B."/>
            <person name="Guo Q."/>
            <person name="Zhang Y."/>
            <person name="Zhan M."/>
            <person name="Xu B."/>
            <person name="Yu F."/>
            <person name="Zhang Z."/>
            <person name="Chu H."/>
        </authorList>
    </citation>
    <scope>NUCLEOTIDE SEQUENCE [LARGE SCALE GENOMIC DNA]</scope>
    <source>
        <strain evidence="14 15">G143</strain>
    </source>
</reference>
<dbReference type="CDD" id="cd00306">
    <property type="entry name" value="Peptidases_S8_S53"/>
    <property type="match status" value="1"/>
</dbReference>
<dbReference type="PRINTS" id="PR00723">
    <property type="entry name" value="SUBTILISIN"/>
</dbReference>
<keyword evidence="9 11" id="KW-0472">Membrane</keyword>
<evidence type="ECO:0000256" key="1">
    <source>
        <dbReference type="ARBA" id="ARBA00004162"/>
    </source>
</evidence>
<keyword evidence="5 11" id="KW-0812">Transmembrane</keyword>
<evidence type="ECO:0000313" key="15">
    <source>
        <dbReference type="Proteomes" id="UP000284557"/>
    </source>
</evidence>
<comment type="similarity">
    <text evidence="2 10">Belongs to the peptidase S8 family.</text>
</comment>
<evidence type="ECO:0000256" key="6">
    <source>
        <dbReference type="ARBA" id="ARBA00022801"/>
    </source>
</evidence>
<evidence type="ECO:0000256" key="10">
    <source>
        <dbReference type="PROSITE-ProRule" id="PRU01240"/>
    </source>
</evidence>
<dbReference type="NCBIfam" id="TIGR03921">
    <property type="entry name" value="T7SS_mycosin"/>
    <property type="match status" value="1"/>
</dbReference>
<dbReference type="GO" id="GO:0006508">
    <property type="term" value="P:proteolysis"/>
    <property type="evidence" value="ECO:0007669"/>
    <property type="project" value="UniProtKB-KW"/>
</dbReference>
<comment type="subcellular location">
    <subcellularLocation>
        <location evidence="1">Cell membrane</location>
        <topology evidence="1">Single-pass membrane protein</topology>
    </subcellularLocation>
</comment>
<dbReference type="GO" id="GO:0004252">
    <property type="term" value="F:serine-type endopeptidase activity"/>
    <property type="evidence" value="ECO:0007669"/>
    <property type="project" value="UniProtKB-UniRule"/>
</dbReference>
<dbReference type="InterPro" id="IPR015500">
    <property type="entry name" value="Peptidase_S8_subtilisin-rel"/>
</dbReference>
<keyword evidence="7 10" id="KW-0720">Serine protease</keyword>
<keyword evidence="3" id="KW-1003">Cell membrane</keyword>
<dbReference type="PROSITE" id="PS00137">
    <property type="entry name" value="SUBTILASE_HIS"/>
    <property type="match status" value="1"/>
</dbReference>
<dbReference type="PANTHER" id="PTHR43806:SF11">
    <property type="entry name" value="CEREVISIN-RELATED"/>
    <property type="match status" value="1"/>
</dbReference>
<dbReference type="Proteomes" id="UP000284557">
    <property type="component" value="Unassembled WGS sequence"/>
</dbReference>
<feature type="chain" id="PRO_5044841075" evidence="12">
    <location>
        <begin position="27"/>
        <end position="475"/>
    </location>
</feature>
<dbReference type="PROSITE" id="PS51892">
    <property type="entry name" value="SUBTILASE"/>
    <property type="match status" value="1"/>
</dbReference>
<name>A0ABD7HM01_9MYCO</name>
<feature type="active site" description="Charge relay system" evidence="10">
    <location>
        <position position="144"/>
    </location>
</feature>
<dbReference type="AlphaFoldDB" id="A0ABD7HM01"/>
<keyword evidence="4 10" id="KW-0645">Protease</keyword>
<dbReference type="InterPro" id="IPR022398">
    <property type="entry name" value="Peptidase_S8_His-AS"/>
</dbReference>
<dbReference type="InterPro" id="IPR000209">
    <property type="entry name" value="Peptidase_S8/S53_dom"/>
</dbReference>
<keyword evidence="6 10" id="KW-0378">Hydrolase</keyword>
<gene>
    <name evidence="14" type="primary">mycP</name>
    <name evidence="14" type="ORF">D2E76_16380</name>
</gene>
<comment type="caution">
    <text evidence="14">The sequence shown here is derived from an EMBL/GenBank/DDBJ whole genome shotgun (WGS) entry which is preliminary data.</text>
</comment>
<feature type="active site" description="Charge relay system" evidence="10">
    <location>
        <position position="113"/>
    </location>
</feature>
<evidence type="ECO:0000256" key="7">
    <source>
        <dbReference type="ARBA" id="ARBA00022825"/>
    </source>
</evidence>
<dbReference type="PROSITE" id="PS00136">
    <property type="entry name" value="SUBTILASE_ASP"/>
    <property type="match status" value="1"/>
</dbReference>
<evidence type="ECO:0000256" key="5">
    <source>
        <dbReference type="ARBA" id="ARBA00022692"/>
    </source>
</evidence>
<accession>A0ABD7HM01</accession>
<dbReference type="RefSeq" id="WP_119596476.1">
    <property type="nucleotide sequence ID" value="NZ_QXBN01000012.1"/>
</dbReference>
<dbReference type="GO" id="GO:0005886">
    <property type="term" value="C:plasma membrane"/>
    <property type="evidence" value="ECO:0007669"/>
    <property type="project" value="UniProtKB-SubCell"/>
</dbReference>
<organism evidence="14 15">
    <name type="scientific">Mycobacteroides abscessus</name>
    <dbReference type="NCBI Taxonomy" id="36809"/>
    <lineage>
        <taxon>Bacteria</taxon>
        <taxon>Bacillati</taxon>
        <taxon>Actinomycetota</taxon>
        <taxon>Actinomycetes</taxon>
        <taxon>Mycobacteriales</taxon>
        <taxon>Mycobacteriaceae</taxon>
        <taxon>Mycobacteroides</taxon>
    </lineage>
</organism>
<keyword evidence="12" id="KW-0732">Signal</keyword>
<evidence type="ECO:0000256" key="9">
    <source>
        <dbReference type="ARBA" id="ARBA00023136"/>
    </source>
</evidence>
<evidence type="ECO:0000256" key="4">
    <source>
        <dbReference type="ARBA" id="ARBA00022670"/>
    </source>
</evidence>
<evidence type="ECO:0000259" key="13">
    <source>
        <dbReference type="Pfam" id="PF00082"/>
    </source>
</evidence>
<dbReference type="SUPFAM" id="SSF52743">
    <property type="entry name" value="Subtilisin-like"/>
    <property type="match status" value="1"/>
</dbReference>
<keyword evidence="8 11" id="KW-1133">Transmembrane helix</keyword>
<feature type="signal peptide" evidence="12">
    <location>
        <begin position="1"/>
        <end position="26"/>
    </location>
</feature>
<sequence length="475" mass="49884">MKRLIHAIRVATALLAVVLVFTASGAVNPAAAYAAFENPGQWQPSDPVPADGAPMSAVDGKKVEMRQTKTCATSAVLPDSQFSSIPAMSAGVFDVHELHKYATGAGVRVGVIDSGVNPNQRLRHLSGAGDYIGSTDGTFDCDHHGTLVAGLIAAAPSPTDSFVGVAPDAEIVTVRQTSGAYRKANYQDPEPSSLDLLAKAIVHLANMDVKVINMSITACVPVGTEISEMAELRGAMRYAWKEKDVVLVTPAGNVGATDCKQNPRPDLPDPTGGWGSLVTWSIPSIVDDYVLSVAGATLEGDQYVNTLWGPWVDVTAPAINIISTDPEGRENGGLVNAELTRDGTNPISGTSFASAQVAGLVVLIRQLNPSLNADQVRNIIVNSSRRTADTMNPVFGRGHVDPVRALTGVIDPGQAPSRAIPDTFAAPQPHVEKPLDKSKAVGLTMLGLGVLVALCMAVYGYLRDGVKNDEKEKAL</sequence>
<evidence type="ECO:0000256" key="11">
    <source>
        <dbReference type="SAM" id="Phobius"/>
    </source>
</evidence>